<comment type="caution">
    <text evidence="1">The sequence shown here is derived from an EMBL/GenBank/DDBJ whole genome shotgun (WGS) entry which is preliminary data.</text>
</comment>
<accession>A0A8T0TNR0</accession>
<dbReference type="EMBL" id="CM029043">
    <property type="protein sequence ID" value="KAG2613680.1"/>
    <property type="molecule type" value="Genomic_DNA"/>
</dbReference>
<organism evidence="1 2">
    <name type="scientific">Panicum virgatum</name>
    <name type="common">Blackwell switchgrass</name>
    <dbReference type="NCBI Taxonomy" id="38727"/>
    <lineage>
        <taxon>Eukaryota</taxon>
        <taxon>Viridiplantae</taxon>
        <taxon>Streptophyta</taxon>
        <taxon>Embryophyta</taxon>
        <taxon>Tracheophyta</taxon>
        <taxon>Spermatophyta</taxon>
        <taxon>Magnoliopsida</taxon>
        <taxon>Liliopsida</taxon>
        <taxon>Poales</taxon>
        <taxon>Poaceae</taxon>
        <taxon>PACMAD clade</taxon>
        <taxon>Panicoideae</taxon>
        <taxon>Panicodae</taxon>
        <taxon>Paniceae</taxon>
        <taxon>Panicinae</taxon>
        <taxon>Panicum</taxon>
        <taxon>Panicum sect. Hiantes</taxon>
    </lineage>
</organism>
<protein>
    <submittedName>
        <fullName evidence="1">Uncharacterized protein</fullName>
    </submittedName>
</protein>
<dbReference type="AlphaFoldDB" id="A0A8T0TNR0"/>
<dbReference type="Proteomes" id="UP000823388">
    <property type="component" value="Chromosome 4K"/>
</dbReference>
<keyword evidence="2" id="KW-1185">Reference proteome</keyword>
<sequence>MPVTLLTDRNLRLVRPILETALLLRHMCCKQFPTPTQPFRLLSRGPARHLLEHVREGEQCGDGSWAAPSAIPTARLPEPCVEAAAAALLTDSVRR</sequence>
<name>A0A8T0TNR0_PANVG</name>
<gene>
    <name evidence="1" type="ORF">PVAP13_4KG408401</name>
</gene>
<reference evidence="1 2" key="1">
    <citation type="submission" date="2020-05" db="EMBL/GenBank/DDBJ databases">
        <title>WGS assembly of Panicum virgatum.</title>
        <authorList>
            <person name="Lovell J.T."/>
            <person name="Jenkins J."/>
            <person name="Shu S."/>
            <person name="Juenger T.E."/>
            <person name="Schmutz J."/>
        </authorList>
    </citation>
    <scope>NUCLEOTIDE SEQUENCE [LARGE SCALE GENOMIC DNA]</scope>
    <source>
        <strain evidence="1">AP13</strain>
        <strain evidence="2">cv. AP13</strain>
    </source>
</reference>
<proteinExistence type="predicted"/>
<evidence type="ECO:0000313" key="1">
    <source>
        <dbReference type="EMBL" id="KAG2613681.1"/>
    </source>
</evidence>
<evidence type="ECO:0000313" key="2">
    <source>
        <dbReference type="Proteomes" id="UP000823388"/>
    </source>
</evidence>
<dbReference type="EMBL" id="CM029043">
    <property type="protein sequence ID" value="KAG2613681.1"/>
    <property type="molecule type" value="Genomic_DNA"/>
</dbReference>